<dbReference type="RefSeq" id="WP_367876721.1">
    <property type="nucleotide sequence ID" value="NZ_JBFNXX010000003.1"/>
</dbReference>
<name>A0ABV3RJZ2_9RHOB</name>
<sequence>MAYFDTTSPAGVLSREITATRNVLAAIGGAFSGIMARMAENASMNARVRKVHQLQALSDAELAKIKIKREDIVFHVFADIYYL</sequence>
<organism evidence="1 2">
    <name type="scientific">Sulfitobacter sediminis</name>
    <dbReference type="NCBI Taxonomy" id="3234186"/>
    <lineage>
        <taxon>Bacteria</taxon>
        <taxon>Pseudomonadati</taxon>
        <taxon>Pseudomonadota</taxon>
        <taxon>Alphaproteobacteria</taxon>
        <taxon>Rhodobacterales</taxon>
        <taxon>Roseobacteraceae</taxon>
        <taxon>Sulfitobacter</taxon>
    </lineage>
</organism>
<evidence type="ECO:0000313" key="2">
    <source>
        <dbReference type="Proteomes" id="UP001556098"/>
    </source>
</evidence>
<keyword evidence="2" id="KW-1185">Reference proteome</keyword>
<comment type="caution">
    <text evidence="1">The sequence shown here is derived from an EMBL/GenBank/DDBJ whole genome shotgun (WGS) entry which is preliminary data.</text>
</comment>
<dbReference type="Proteomes" id="UP001556098">
    <property type="component" value="Unassembled WGS sequence"/>
</dbReference>
<proteinExistence type="predicted"/>
<dbReference type="EMBL" id="JBFNXX010000003">
    <property type="protein sequence ID" value="MEW9919021.1"/>
    <property type="molecule type" value="Genomic_DNA"/>
</dbReference>
<gene>
    <name evidence="1" type="ORF">AB2B41_05375</name>
</gene>
<accession>A0ABV3RJZ2</accession>
<evidence type="ECO:0000313" key="1">
    <source>
        <dbReference type="EMBL" id="MEW9919021.1"/>
    </source>
</evidence>
<protein>
    <submittedName>
        <fullName evidence="1">DUF1127 domain-containing protein</fullName>
    </submittedName>
</protein>
<reference evidence="1 2" key="1">
    <citation type="submission" date="2024-07" db="EMBL/GenBank/DDBJ databases">
        <title>Marimonas sp.nov., isolated from tidal-flat sediment.</title>
        <authorList>
            <person name="Jayan J.N."/>
            <person name="Lee S.S."/>
        </authorList>
    </citation>
    <scope>NUCLEOTIDE SEQUENCE [LARGE SCALE GENOMIC DNA]</scope>
    <source>
        <strain evidence="1 2">MJW-29</strain>
    </source>
</reference>